<evidence type="ECO:0000256" key="1">
    <source>
        <dbReference type="ARBA" id="ARBA00001946"/>
    </source>
</evidence>
<comment type="caution">
    <text evidence="17">The sequence shown here is derived from an EMBL/GenBank/DDBJ whole genome shotgun (WGS) entry which is preliminary data.</text>
</comment>
<keyword evidence="6 15" id="KW-0963">Cytoplasm</keyword>
<dbReference type="Gene3D" id="3.40.50.2020">
    <property type="match status" value="1"/>
</dbReference>
<dbReference type="PANTHER" id="PTHR43340:SF1">
    <property type="entry name" value="HYPOXANTHINE PHOSPHORIBOSYLTRANSFERASE"/>
    <property type="match status" value="1"/>
</dbReference>
<dbReference type="InterPro" id="IPR029057">
    <property type="entry name" value="PRTase-like"/>
</dbReference>
<dbReference type="GO" id="GO:0006166">
    <property type="term" value="P:purine ribonucleoside salvage"/>
    <property type="evidence" value="ECO:0007669"/>
    <property type="project" value="UniProtKB-KW"/>
</dbReference>
<dbReference type="EMBL" id="PVNL01000135">
    <property type="protein sequence ID" value="PRP96202.1"/>
    <property type="molecule type" value="Genomic_DNA"/>
</dbReference>
<dbReference type="SUPFAM" id="SSF53271">
    <property type="entry name" value="PRTase-like"/>
    <property type="match status" value="1"/>
</dbReference>
<evidence type="ECO:0000256" key="12">
    <source>
        <dbReference type="ARBA" id="ARBA00022842"/>
    </source>
</evidence>
<keyword evidence="7 15" id="KW-0328">Glycosyltransferase</keyword>
<name>A0A2S9XTM0_9BACT</name>
<evidence type="ECO:0000313" key="18">
    <source>
        <dbReference type="Proteomes" id="UP000238823"/>
    </source>
</evidence>
<evidence type="ECO:0000256" key="15">
    <source>
        <dbReference type="RuleBase" id="RU364099"/>
    </source>
</evidence>
<evidence type="ECO:0000313" key="17">
    <source>
        <dbReference type="EMBL" id="PRP96202.1"/>
    </source>
</evidence>
<evidence type="ECO:0000259" key="16">
    <source>
        <dbReference type="Pfam" id="PF00156"/>
    </source>
</evidence>
<dbReference type="PANTHER" id="PTHR43340">
    <property type="entry name" value="HYPOXANTHINE-GUANINE PHOSPHORIBOSYLTRANSFERASE"/>
    <property type="match status" value="1"/>
</dbReference>
<comment type="subcellular location">
    <subcellularLocation>
        <location evidence="2 15">Cytoplasm</location>
    </subcellularLocation>
</comment>
<dbReference type="OrthoDB" id="9802824at2"/>
<evidence type="ECO:0000256" key="4">
    <source>
        <dbReference type="ARBA" id="ARBA00008391"/>
    </source>
</evidence>
<keyword evidence="8 15" id="KW-0808">Transferase</keyword>
<keyword evidence="10 15" id="KW-0660">Purine salvage</keyword>
<evidence type="ECO:0000256" key="2">
    <source>
        <dbReference type="ARBA" id="ARBA00004496"/>
    </source>
</evidence>
<dbReference type="GO" id="GO:0006178">
    <property type="term" value="P:guanine salvage"/>
    <property type="evidence" value="ECO:0007669"/>
    <property type="project" value="TreeGrafter"/>
</dbReference>
<evidence type="ECO:0000256" key="10">
    <source>
        <dbReference type="ARBA" id="ARBA00022726"/>
    </source>
</evidence>
<dbReference type="InterPro" id="IPR000836">
    <property type="entry name" value="PRTase_dom"/>
</dbReference>
<comment type="catalytic activity">
    <reaction evidence="14">
        <text>IMP + diphosphate = hypoxanthine + 5-phospho-alpha-D-ribose 1-diphosphate</text>
        <dbReference type="Rhea" id="RHEA:17973"/>
        <dbReference type="ChEBI" id="CHEBI:17368"/>
        <dbReference type="ChEBI" id="CHEBI:33019"/>
        <dbReference type="ChEBI" id="CHEBI:58017"/>
        <dbReference type="ChEBI" id="CHEBI:58053"/>
        <dbReference type="EC" id="2.4.2.8"/>
    </reaction>
    <physiologicalReaction direction="right-to-left" evidence="14">
        <dbReference type="Rhea" id="RHEA:17975"/>
    </physiologicalReaction>
</comment>
<dbReference type="CDD" id="cd06223">
    <property type="entry name" value="PRTases_typeI"/>
    <property type="match status" value="1"/>
</dbReference>
<dbReference type="EC" id="2.4.2.8" evidence="5 15"/>
<dbReference type="Pfam" id="PF00156">
    <property type="entry name" value="Pribosyltran"/>
    <property type="match status" value="1"/>
</dbReference>
<evidence type="ECO:0000256" key="3">
    <source>
        <dbReference type="ARBA" id="ARBA00004669"/>
    </source>
</evidence>
<dbReference type="UniPathway" id="UPA00591">
    <property type="reaction ID" value="UER00648"/>
</dbReference>
<accession>A0A2S9XTM0</accession>
<protein>
    <recommendedName>
        <fullName evidence="5 15">Hypoxanthine phosphoribosyltransferase</fullName>
        <ecNumber evidence="5 15">2.4.2.8</ecNumber>
    </recommendedName>
</protein>
<comment type="similarity">
    <text evidence="4 15">Belongs to the purine/pyrimidine phosphoribosyltransferase family.</text>
</comment>
<evidence type="ECO:0000256" key="9">
    <source>
        <dbReference type="ARBA" id="ARBA00022723"/>
    </source>
</evidence>
<dbReference type="InterPro" id="IPR050408">
    <property type="entry name" value="HGPRT"/>
</dbReference>
<dbReference type="InterPro" id="IPR005904">
    <property type="entry name" value="Hxn_phspho_trans"/>
</dbReference>
<feature type="domain" description="Phosphoribosyltransferase" evidence="16">
    <location>
        <begin position="68"/>
        <end position="202"/>
    </location>
</feature>
<proteinExistence type="inferred from homology"/>
<dbReference type="GO" id="GO:0005829">
    <property type="term" value="C:cytosol"/>
    <property type="evidence" value="ECO:0007669"/>
    <property type="project" value="TreeGrafter"/>
</dbReference>
<reference evidence="17 18" key="1">
    <citation type="submission" date="2018-03" db="EMBL/GenBank/DDBJ databases">
        <title>Draft Genome Sequences of the Obligatory Marine Myxobacteria Enhygromyxa salina SWB007.</title>
        <authorList>
            <person name="Poehlein A."/>
            <person name="Moghaddam J.A."/>
            <person name="Harms H."/>
            <person name="Alanjari M."/>
            <person name="Koenig G.M."/>
            <person name="Daniel R."/>
            <person name="Schaeberle T.F."/>
        </authorList>
    </citation>
    <scope>NUCLEOTIDE SEQUENCE [LARGE SCALE GENOMIC DNA]</scope>
    <source>
        <strain evidence="17 18">SWB007</strain>
    </source>
</reference>
<keyword evidence="12 15" id="KW-0460">Magnesium</keyword>
<dbReference type="AlphaFoldDB" id="A0A2S9XTM0"/>
<dbReference type="GO" id="GO:0032264">
    <property type="term" value="P:IMP salvage"/>
    <property type="evidence" value="ECO:0007669"/>
    <property type="project" value="UniProtKB-UniPathway"/>
</dbReference>
<dbReference type="GO" id="GO:0004422">
    <property type="term" value="F:hypoxanthine phosphoribosyltransferase activity"/>
    <property type="evidence" value="ECO:0007669"/>
    <property type="project" value="InterPro"/>
</dbReference>
<dbReference type="GO" id="GO:0046100">
    <property type="term" value="P:hypoxanthine metabolic process"/>
    <property type="evidence" value="ECO:0007669"/>
    <property type="project" value="TreeGrafter"/>
</dbReference>
<keyword evidence="9 15" id="KW-0479">Metal-binding</keyword>
<organism evidence="17 18">
    <name type="scientific">Enhygromyxa salina</name>
    <dbReference type="NCBI Taxonomy" id="215803"/>
    <lineage>
        <taxon>Bacteria</taxon>
        <taxon>Pseudomonadati</taxon>
        <taxon>Myxococcota</taxon>
        <taxon>Polyangia</taxon>
        <taxon>Nannocystales</taxon>
        <taxon>Nannocystaceae</taxon>
        <taxon>Enhygromyxa</taxon>
    </lineage>
</organism>
<evidence type="ECO:0000256" key="6">
    <source>
        <dbReference type="ARBA" id="ARBA00022490"/>
    </source>
</evidence>
<comment type="pathway">
    <text evidence="3 15">Purine metabolism; IMP biosynthesis via salvage pathway; IMP from hypoxanthine: step 1/1.</text>
</comment>
<comment type="catalytic activity">
    <reaction evidence="13">
        <text>GMP + diphosphate = guanine + 5-phospho-alpha-D-ribose 1-diphosphate</text>
        <dbReference type="Rhea" id="RHEA:25424"/>
        <dbReference type="ChEBI" id="CHEBI:16235"/>
        <dbReference type="ChEBI" id="CHEBI:33019"/>
        <dbReference type="ChEBI" id="CHEBI:58017"/>
        <dbReference type="ChEBI" id="CHEBI:58115"/>
        <dbReference type="EC" id="2.4.2.8"/>
    </reaction>
    <physiologicalReaction direction="right-to-left" evidence="13">
        <dbReference type="Rhea" id="RHEA:25426"/>
    </physiologicalReaction>
</comment>
<evidence type="ECO:0000256" key="7">
    <source>
        <dbReference type="ARBA" id="ARBA00022676"/>
    </source>
</evidence>
<evidence type="ECO:0000256" key="5">
    <source>
        <dbReference type="ARBA" id="ARBA00011895"/>
    </source>
</evidence>
<keyword evidence="11 15" id="KW-0547">Nucleotide-binding</keyword>
<evidence type="ECO:0000256" key="13">
    <source>
        <dbReference type="ARBA" id="ARBA00048811"/>
    </source>
</evidence>
<dbReference type="GO" id="GO:0000166">
    <property type="term" value="F:nucleotide binding"/>
    <property type="evidence" value="ECO:0007669"/>
    <property type="project" value="UniProtKB-KW"/>
</dbReference>
<evidence type="ECO:0000256" key="8">
    <source>
        <dbReference type="ARBA" id="ARBA00022679"/>
    </source>
</evidence>
<dbReference type="GO" id="GO:0052657">
    <property type="term" value="F:guanine phosphoribosyltransferase activity"/>
    <property type="evidence" value="ECO:0007669"/>
    <property type="project" value="RHEA"/>
</dbReference>
<dbReference type="Proteomes" id="UP000238823">
    <property type="component" value="Unassembled WGS sequence"/>
</dbReference>
<evidence type="ECO:0000256" key="14">
    <source>
        <dbReference type="ARBA" id="ARBA00049402"/>
    </source>
</evidence>
<gene>
    <name evidence="17" type="primary">hpt</name>
    <name evidence="17" type="ORF">ENSA7_70160</name>
</gene>
<dbReference type="NCBIfam" id="TIGR01203">
    <property type="entry name" value="HGPRTase"/>
    <property type="match status" value="1"/>
</dbReference>
<dbReference type="GO" id="GO:0032263">
    <property type="term" value="P:GMP salvage"/>
    <property type="evidence" value="ECO:0007669"/>
    <property type="project" value="TreeGrafter"/>
</dbReference>
<dbReference type="GO" id="GO:0000287">
    <property type="term" value="F:magnesium ion binding"/>
    <property type="evidence" value="ECO:0007669"/>
    <property type="project" value="TreeGrafter"/>
</dbReference>
<sequence>MSDESSADRSAGNAETRAANWAEIWEGGLRADLREVLFDAPTIHDRVVEMGRAITTHYTDRANMANMGDKSPLLLLGILKGSYPFLADLARTVNLPLTVDFMAVSSYGAGTKSSGVVRILKDLDRSIEGRHVLIVEDIIDTGLTLHYLRENLRGRGPASVEIAALLDKKSVRKGKELEDMNARYVGFECPNEFVVGYGLDYKGRYRNLPFIGVLRPEVYS</sequence>
<evidence type="ECO:0000256" key="11">
    <source>
        <dbReference type="ARBA" id="ARBA00022741"/>
    </source>
</evidence>
<comment type="cofactor">
    <cofactor evidence="1 15">
        <name>Mg(2+)</name>
        <dbReference type="ChEBI" id="CHEBI:18420"/>
    </cofactor>
</comment>
<dbReference type="FunFam" id="3.40.50.2020:FF:000006">
    <property type="entry name" value="Hypoxanthine phosphoribosyltransferase"/>
    <property type="match status" value="1"/>
</dbReference>